<sequence length="407" mass="43692">MALSTSSTGLVLITGATGNVGFNTLVHALRAGLTVRVAVRSETKATQLMRRLSLKTTSKQRQRVTLAIVPDITAEGAYDEAMHDVTQVIHVASPLVTGSQKPPIESEKAEDYFIGPAVRGTQSLLEAADACGTVKRVVITSSIVALIPVAQMEGTEPRPKGVPVRPTDRVPFTPGPYHSEFAAYANSKIAALAAAETWCEEVRPAFDVVHLHPSFVLGRNDMAATTAECMKGTNAMVLAMLLGKRFGPFAGATVHVDDVARCHVAAAIDTVHVPGNESYILSQGSRWNDAKDMAATLFPFAEKTKLLVRSGNVGTTKIDIDASLAEDTFGLRFKGFSDQVESLVGQFLELKTNNKPGEQKKVMGNGGMKKTGVKAKVYHHVDMPSMCPTAIMVYTSHRSRSRGIHHS</sequence>
<reference evidence="4" key="1">
    <citation type="submission" date="2017-09" db="EMBL/GenBank/DDBJ databases">
        <title>Polyketide synthases of a Diaporthe helianthi virulent isolate.</title>
        <authorList>
            <person name="Baroncelli R."/>
        </authorList>
    </citation>
    <scope>NUCLEOTIDE SEQUENCE [LARGE SCALE GENOMIC DNA]</scope>
    <source>
        <strain evidence="4">7/96</strain>
    </source>
</reference>
<dbReference type="AlphaFoldDB" id="A0A2P5I9S4"/>
<protein>
    <recommendedName>
        <fullName evidence="3">NAD-dependent epimerase/dehydratase domain-containing protein</fullName>
    </recommendedName>
</protein>
<accession>A0A2P5I9S4</accession>
<keyword evidence="5" id="KW-1185">Reference proteome</keyword>
<feature type="domain" description="NAD-dependent epimerase/dehydratase" evidence="3">
    <location>
        <begin position="11"/>
        <end position="269"/>
    </location>
</feature>
<dbReference type="InterPro" id="IPR001509">
    <property type="entry name" value="Epimerase_deHydtase"/>
</dbReference>
<evidence type="ECO:0000259" key="3">
    <source>
        <dbReference type="Pfam" id="PF01370"/>
    </source>
</evidence>
<evidence type="ECO:0000313" key="4">
    <source>
        <dbReference type="EMBL" id="POS79245.1"/>
    </source>
</evidence>
<dbReference type="InterPro" id="IPR050425">
    <property type="entry name" value="NAD(P)_dehydrat-like"/>
</dbReference>
<comment type="similarity">
    <text evidence="2">Belongs to the NAD(P)-dependent epimerase/dehydratase family. Dihydroflavonol-4-reductase subfamily.</text>
</comment>
<evidence type="ECO:0000256" key="2">
    <source>
        <dbReference type="ARBA" id="ARBA00023445"/>
    </source>
</evidence>
<dbReference type="EMBL" id="MAVT02000128">
    <property type="protein sequence ID" value="POS79245.1"/>
    <property type="molecule type" value="Genomic_DNA"/>
</dbReference>
<dbReference type="Proteomes" id="UP000094444">
    <property type="component" value="Unassembled WGS sequence"/>
</dbReference>
<dbReference type="InterPro" id="IPR036291">
    <property type="entry name" value="NAD(P)-bd_dom_sf"/>
</dbReference>
<name>A0A2P5I9S4_DIAHE</name>
<dbReference type="SUPFAM" id="SSF51735">
    <property type="entry name" value="NAD(P)-binding Rossmann-fold domains"/>
    <property type="match status" value="1"/>
</dbReference>
<dbReference type="OrthoDB" id="2735536at2759"/>
<dbReference type="Gene3D" id="3.40.50.720">
    <property type="entry name" value="NAD(P)-binding Rossmann-like Domain"/>
    <property type="match status" value="1"/>
</dbReference>
<dbReference type="STRING" id="158607.A0A2P5I9S4"/>
<organism evidence="4 5">
    <name type="scientific">Diaporthe helianthi</name>
    <dbReference type="NCBI Taxonomy" id="158607"/>
    <lineage>
        <taxon>Eukaryota</taxon>
        <taxon>Fungi</taxon>
        <taxon>Dikarya</taxon>
        <taxon>Ascomycota</taxon>
        <taxon>Pezizomycotina</taxon>
        <taxon>Sordariomycetes</taxon>
        <taxon>Sordariomycetidae</taxon>
        <taxon>Diaporthales</taxon>
        <taxon>Diaporthaceae</taxon>
        <taxon>Diaporthe</taxon>
    </lineage>
</organism>
<dbReference type="PANTHER" id="PTHR10366">
    <property type="entry name" value="NAD DEPENDENT EPIMERASE/DEHYDRATASE"/>
    <property type="match status" value="1"/>
</dbReference>
<keyword evidence="1" id="KW-0560">Oxidoreductase</keyword>
<proteinExistence type="inferred from homology"/>
<gene>
    <name evidence="4" type="ORF">DHEL01_v202368</name>
</gene>
<dbReference type="InParanoid" id="A0A2P5I9S4"/>
<dbReference type="GO" id="GO:0016616">
    <property type="term" value="F:oxidoreductase activity, acting on the CH-OH group of donors, NAD or NADP as acceptor"/>
    <property type="evidence" value="ECO:0007669"/>
    <property type="project" value="TreeGrafter"/>
</dbReference>
<evidence type="ECO:0000313" key="5">
    <source>
        <dbReference type="Proteomes" id="UP000094444"/>
    </source>
</evidence>
<evidence type="ECO:0000256" key="1">
    <source>
        <dbReference type="ARBA" id="ARBA00023002"/>
    </source>
</evidence>
<comment type="caution">
    <text evidence="4">The sequence shown here is derived from an EMBL/GenBank/DDBJ whole genome shotgun (WGS) entry which is preliminary data.</text>
</comment>
<dbReference type="Pfam" id="PF01370">
    <property type="entry name" value="Epimerase"/>
    <property type="match status" value="1"/>
</dbReference>
<dbReference type="PANTHER" id="PTHR10366:SF564">
    <property type="entry name" value="STEROL-4-ALPHA-CARBOXYLATE 3-DEHYDROGENASE, DECARBOXYLATING"/>
    <property type="match status" value="1"/>
</dbReference>